<dbReference type="Pfam" id="PF14905">
    <property type="entry name" value="OMP_b-brl_3"/>
    <property type="match status" value="1"/>
</dbReference>
<evidence type="ECO:0000313" key="3">
    <source>
        <dbReference type="Proteomes" id="UP000238882"/>
    </source>
</evidence>
<keyword evidence="3" id="KW-1185">Reference proteome</keyword>
<dbReference type="EMBL" id="MSCN01000001">
    <property type="protein sequence ID" value="PQJ80359.1"/>
    <property type="molecule type" value="Genomic_DNA"/>
</dbReference>
<dbReference type="AlphaFoldDB" id="A0A2S7WRZ4"/>
<proteinExistence type="predicted"/>
<dbReference type="InterPro" id="IPR041700">
    <property type="entry name" value="OMP_b-brl_3"/>
</dbReference>
<name>A0A2S7WRZ4_9FLAO</name>
<protein>
    <recommendedName>
        <fullName evidence="1">Outer membrane protein beta-barrel domain-containing protein</fullName>
    </recommendedName>
</protein>
<evidence type="ECO:0000313" key="2">
    <source>
        <dbReference type="EMBL" id="PQJ80359.1"/>
    </source>
</evidence>
<evidence type="ECO:0000259" key="1">
    <source>
        <dbReference type="Pfam" id="PF14905"/>
    </source>
</evidence>
<gene>
    <name evidence="2" type="ORF">BTO18_14770</name>
</gene>
<organism evidence="2 3">
    <name type="scientific">Polaribacter porphyrae</name>
    <dbReference type="NCBI Taxonomy" id="1137780"/>
    <lineage>
        <taxon>Bacteria</taxon>
        <taxon>Pseudomonadati</taxon>
        <taxon>Bacteroidota</taxon>
        <taxon>Flavobacteriia</taxon>
        <taxon>Flavobacteriales</taxon>
        <taxon>Flavobacteriaceae</taxon>
    </lineage>
</organism>
<accession>A0A2S7WRZ4</accession>
<dbReference type="Proteomes" id="UP000238882">
    <property type="component" value="Unassembled WGS sequence"/>
</dbReference>
<feature type="domain" description="Outer membrane protein beta-barrel" evidence="1">
    <location>
        <begin position="9"/>
        <end position="139"/>
    </location>
</feature>
<comment type="caution">
    <text evidence="2">The sequence shown here is derived from an EMBL/GenBank/DDBJ whole genome shotgun (WGS) entry which is preliminary data.</text>
</comment>
<sequence>MELKLLSVIKSSNFWNSQLSANYYHTSLNQDIFVVWDELYSSNLIFKNTIEILKNLSTDVTFRQNFKTQNTFTFIKPRNRVDIAMRLKLLENRLNVSLRIIDLLDNNLMFRETVTQNVIQNEKWRFQSQTFGYLFSLSYKLFQNKSKNRNRKDRNYQFGGTTD</sequence>
<dbReference type="RefSeq" id="WP_146106956.1">
    <property type="nucleotide sequence ID" value="NZ_MSCN01000001.1"/>
</dbReference>
<reference evidence="2 3" key="1">
    <citation type="submission" date="2016-12" db="EMBL/GenBank/DDBJ databases">
        <title>Trade-off between light-utilization and light-protection in marine flavobacteria.</title>
        <authorList>
            <person name="Kumagai Y."/>
            <person name="Yoshizawa S."/>
            <person name="Kogure K."/>
            <person name="Iwasaki W."/>
        </authorList>
    </citation>
    <scope>NUCLEOTIDE SEQUENCE [LARGE SCALE GENOMIC DNA]</scope>
    <source>
        <strain evidence="2 3">NBRC 108759</strain>
    </source>
</reference>